<dbReference type="AlphaFoldDB" id="A0A832EAE1"/>
<keyword evidence="1" id="KW-1133">Transmembrane helix</keyword>
<feature type="transmembrane region" description="Helical" evidence="1">
    <location>
        <begin position="114"/>
        <end position="136"/>
    </location>
</feature>
<evidence type="ECO:0000256" key="1">
    <source>
        <dbReference type="SAM" id="Phobius"/>
    </source>
</evidence>
<proteinExistence type="predicted"/>
<sequence length="330" mass="35457">MSMETGQGNTTGQGPGSTAMRDLLAGIGLSVAMFLALLFIPITGVAAGMIVPMPSLISVYRFGNPLGYVVPGGSAVVGGTLSLLLKTPQSVTYFFELLLLGTLLGAGMRKGWSVTRVVAEAAVKVFAFGSLVFWLVHRHADGGLWGHLESRLRDFIVSFLEQAHPETVSGAALPEAVDAWIALLARLFPGVAMGTTIVCAWLSLYLSRKVLVRRGVPLPPWAPWVLWSAPEHLVWAVIAAGFLMLVSSVGAKIIGANVVIALGAVYLLQGLAITAYYFGRWRLPSLVQAFGYTLIFLQQFVSLAVALMGFFDTWFDFRRLKKKADVPSAS</sequence>
<dbReference type="Pfam" id="PF09991">
    <property type="entry name" value="DUF2232"/>
    <property type="match status" value="1"/>
</dbReference>
<dbReference type="PANTHER" id="PTHR41324:SF1">
    <property type="entry name" value="DUF2232 DOMAIN-CONTAINING PROTEIN"/>
    <property type="match status" value="1"/>
</dbReference>
<feature type="transmembrane region" description="Helical" evidence="1">
    <location>
        <begin position="66"/>
        <end position="84"/>
    </location>
</feature>
<dbReference type="PANTHER" id="PTHR41324">
    <property type="entry name" value="MEMBRANE PROTEIN-RELATED"/>
    <property type="match status" value="1"/>
</dbReference>
<protein>
    <submittedName>
        <fullName evidence="2">DUF2232 domain-containing protein</fullName>
    </submittedName>
</protein>
<accession>A0A832EAE1</accession>
<feature type="transmembrane region" description="Helical" evidence="1">
    <location>
        <begin position="290"/>
        <end position="311"/>
    </location>
</feature>
<feature type="transmembrane region" description="Helical" evidence="1">
    <location>
        <begin position="258"/>
        <end position="278"/>
    </location>
</feature>
<evidence type="ECO:0000313" key="2">
    <source>
        <dbReference type="EMBL" id="HFK97162.1"/>
    </source>
</evidence>
<gene>
    <name evidence="2" type="ORF">ENS06_07540</name>
</gene>
<comment type="caution">
    <text evidence="2">The sequence shown here is derived from an EMBL/GenBank/DDBJ whole genome shotgun (WGS) entry which is preliminary data.</text>
</comment>
<feature type="transmembrane region" description="Helical" evidence="1">
    <location>
        <begin position="23"/>
        <end position="46"/>
    </location>
</feature>
<dbReference type="InterPro" id="IPR018710">
    <property type="entry name" value="DUF2232"/>
</dbReference>
<organism evidence="2">
    <name type="scientific">Desulfacinum infernum</name>
    <dbReference type="NCBI Taxonomy" id="35837"/>
    <lineage>
        <taxon>Bacteria</taxon>
        <taxon>Pseudomonadati</taxon>
        <taxon>Thermodesulfobacteriota</taxon>
        <taxon>Syntrophobacteria</taxon>
        <taxon>Syntrophobacterales</taxon>
        <taxon>Syntrophobacteraceae</taxon>
        <taxon>Desulfacinum</taxon>
    </lineage>
</organism>
<dbReference type="EMBL" id="DSTK01000022">
    <property type="protein sequence ID" value="HFK97162.1"/>
    <property type="molecule type" value="Genomic_DNA"/>
</dbReference>
<keyword evidence="1" id="KW-0472">Membrane</keyword>
<feature type="transmembrane region" description="Helical" evidence="1">
    <location>
        <begin position="224"/>
        <end position="246"/>
    </location>
</feature>
<feature type="transmembrane region" description="Helical" evidence="1">
    <location>
        <begin position="91"/>
        <end position="108"/>
    </location>
</feature>
<reference evidence="2" key="1">
    <citation type="journal article" date="2020" name="mSystems">
        <title>Genome- and Community-Level Interaction Insights into Carbon Utilization and Element Cycling Functions of Hydrothermarchaeota in Hydrothermal Sediment.</title>
        <authorList>
            <person name="Zhou Z."/>
            <person name="Liu Y."/>
            <person name="Xu W."/>
            <person name="Pan J."/>
            <person name="Luo Z.H."/>
            <person name="Li M."/>
        </authorList>
    </citation>
    <scope>NUCLEOTIDE SEQUENCE [LARGE SCALE GENOMIC DNA]</scope>
    <source>
        <strain evidence="2">SpSt-456</strain>
    </source>
</reference>
<keyword evidence="1" id="KW-0812">Transmembrane</keyword>
<feature type="transmembrane region" description="Helical" evidence="1">
    <location>
        <begin position="183"/>
        <end position="204"/>
    </location>
</feature>
<name>A0A832EAE1_9BACT</name>